<protein>
    <recommendedName>
        <fullName evidence="2">AAA+ ATPase domain-containing protein</fullName>
    </recommendedName>
</protein>
<dbReference type="VEuPathDB" id="FungiDB:PV07_07766"/>
<proteinExistence type="predicted"/>
<feature type="domain" description="AAA+ ATPase" evidence="2">
    <location>
        <begin position="901"/>
        <end position="1026"/>
    </location>
</feature>
<dbReference type="InterPro" id="IPR054289">
    <property type="entry name" value="DUF7025"/>
</dbReference>
<dbReference type="Proteomes" id="UP000054466">
    <property type="component" value="Unassembled WGS sequence"/>
</dbReference>
<dbReference type="HOGENOM" id="CLU_004471_2_2_1"/>
<dbReference type="InterPro" id="IPR003593">
    <property type="entry name" value="AAA+_ATPase"/>
</dbReference>
<gene>
    <name evidence="3" type="ORF">PV07_07766</name>
</gene>
<dbReference type="SMART" id="SM00382">
    <property type="entry name" value="AAA"/>
    <property type="match status" value="1"/>
</dbReference>
<feature type="region of interest" description="Disordered" evidence="1">
    <location>
        <begin position="189"/>
        <end position="237"/>
    </location>
</feature>
<dbReference type="EMBL" id="KN847043">
    <property type="protein sequence ID" value="KIW28082.1"/>
    <property type="molecule type" value="Genomic_DNA"/>
</dbReference>
<name>A0A0D2ASI3_9EURO</name>
<dbReference type="PANTHER" id="PTHR46411:SF2">
    <property type="entry name" value="AAA+ ATPASE DOMAIN-CONTAINING PROTEIN"/>
    <property type="match status" value="1"/>
</dbReference>
<dbReference type="GO" id="GO:0005524">
    <property type="term" value="F:ATP binding"/>
    <property type="evidence" value="ECO:0007669"/>
    <property type="project" value="InterPro"/>
</dbReference>
<evidence type="ECO:0000256" key="1">
    <source>
        <dbReference type="SAM" id="MobiDB-lite"/>
    </source>
</evidence>
<dbReference type="GeneID" id="27346960"/>
<feature type="compositionally biased region" description="Basic and acidic residues" evidence="1">
    <location>
        <begin position="48"/>
        <end position="62"/>
    </location>
</feature>
<dbReference type="InterPro" id="IPR003959">
    <property type="entry name" value="ATPase_AAA_core"/>
</dbReference>
<evidence type="ECO:0000313" key="3">
    <source>
        <dbReference type="EMBL" id="KIW28082.1"/>
    </source>
</evidence>
<feature type="compositionally biased region" description="Basic and acidic residues" evidence="1">
    <location>
        <begin position="273"/>
        <end position="293"/>
    </location>
</feature>
<sequence length="1211" mass="137968">MASFPESATGIPSLTLPAAISVEAPRDPAHIQPGEKIERNNNEQANDQTHDHDTTTRARPDTDTATSPLYLEIQALQERLSQLHQQARREQNINTQHFASDEESQAQNDSEEKRLRKQIRRARSAKKWVKDMEEKAEKGAADRTNYGYAGSFMTHIPSEYVVEQHGKHDPFTRDFAHWEEYANWTEMTRTGPDPTVLNPPRAIRPPTSLRPIYSRKLGPPNQWDTSDSEEWSDGSTRSRDFDYFRARLRGDFEWELDRLNAQRSRYLRHKTKKETQRRQGQRRDNAKRAREALGESINPGGDRILTSTTSTQQMMLAKLNRVGWEAFRAVRFLQEPPFAIDVLVEEPRISATPWRFSKSSILAPKAMDVPGVKLEEGQAPLPERIRIHSKELIMILCRIHGSELITDQEEQNENTSLVLLRPFKMLRYYDKEIREWHSKLLCDHEAAKLDNKALPTATEPPDRNERGNAAGEQDSPDAQSMEKDKSGVEDPNGYSTSSTALEHLPCLLEFMDNYLNSKHAYLNSLACDKISFSDIWYLFKSGDAVVSNDGRQAYLVANVATPPHKGADRWAFYAKEKDNEESRPKSDISVSCIYIHYDGKQLGPVLKEFKIERFDGERPLTSLEILPLRLYVASNVRRLTQLAKVGAAEYESQVEAGVAQLRESLIDRGKKFVEVARVKHMYYAGLTVDTRDEIESQVVIDFEEAFATEKNREKWWPEITPLVGLAADLAGNEKSDGCTAECCWQENVHDDSYVDNHHCKKFISDIMDEIEDNPRNLPSVAIYPRLLESIQPDENDLKDEELLIMSYRVFGFVLRDRTWAQLDLSYLTNVNTSAVKDDIKEDENTDDDPDDDEADKTAFGRLVLPPGHKKMVLSLIAQHFRNKELQQDKDEQADIVRGKGKGLIILLHGAPGVGKTTTAEGVAERFKKPLFQITCGDLGSDAKQVETALQTNFALANRWGCILLLDEADVFLAERRHQDFTRNGLVAVFLRVLEYYAGILFLTTNRIGDFDEAFASRIHMSLHYPPLSRVSTNKVFKLNLDLIKERYDVKGRKIKIEEFEILQNVGDYFLQNEDARWNGRQIRNACQTALALAEFEAQPSNKKYDLKAQSGTKVVLRASHLEVVSKAYLEFMRYLKEVHGADAETRAKESGRRALESVIAAIKMDRDKARGGKSSQRDDDNRGHHLETFRLQGRPRAQNPGPSSSPPDESH</sequence>
<feature type="region of interest" description="Disordered" evidence="1">
    <location>
        <begin position="452"/>
        <end position="496"/>
    </location>
</feature>
<dbReference type="OrthoDB" id="10042665at2759"/>
<dbReference type="Pfam" id="PF22942">
    <property type="entry name" value="DUF7025"/>
    <property type="match status" value="1"/>
</dbReference>
<dbReference type="RefSeq" id="XP_016248298.1">
    <property type="nucleotide sequence ID" value="XM_016394879.1"/>
</dbReference>
<dbReference type="CDD" id="cd19481">
    <property type="entry name" value="RecA-like_protease"/>
    <property type="match status" value="1"/>
</dbReference>
<evidence type="ECO:0000259" key="2">
    <source>
        <dbReference type="SMART" id="SM00382"/>
    </source>
</evidence>
<dbReference type="GO" id="GO:0016887">
    <property type="term" value="F:ATP hydrolysis activity"/>
    <property type="evidence" value="ECO:0007669"/>
    <property type="project" value="InterPro"/>
</dbReference>
<feature type="compositionally biased region" description="Basic and acidic residues" evidence="1">
    <location>
        <begin position="24"/>
        <end position="41"/>
    </location>
</feature>
<organism evidence="3 4">
    <name type="scientific">Cladophialophora immunda</name>
    <dbReference type="NCBI Taxonomy" id="569365"/>
    <lineage>
        <taxon>Eukaryota</taxon>
        <taxon>Fungi</taxon>
        <taxon>Dikarya</taxon>
        <taxon>Ascomycota</taxon>
        <taxon>Pezizomycotina</taxon>
        <taxon>Eurotiomycetes</taxon>
        <taxon>Chaetothyriomycetidae</taxon>
        <taxon>Chaetothyriales</taxon>
        <taxon>Herpotrichiellaceae</taxon>
        <taxon>Cladophialophora</taxon>
    </lineage>
</organism>
<dbReference type="Pfam" id="PF00004">
    <property type="entry name" value="AAA"/>
    <property type="match status" value="1"/>
</dbReference>
<feature type="region of interest" description="Disordered" evidence="1">
    <location>
        <begin position="265"/>
        <end position="305"/>
    </location>
</feature>
<feature type="compositionally biased region" description="Basic and acidic residues" evidence="1">
    <location>
        <begin position="1165"/>
        <end position="1188"/>
    </location>
</feature>
<dbReference type="InterPro" id="IPR056599">
    <property type="entry name" value="AAA_lid_fung"/>
</dbReference>
<feature type="region of interest" description="Disordered" evidence="1">
    <location>
        <begin position="1165"/>
        <end position="1211"/>
    </location>
</feature>
<dbReference type="PANTHER" id="PTHR46411">
    <property type="entry name" value="FAMILY ATPASE, PUTATIVE-RELATED"/>
    <property type="match status" value="1"/>
</dbReference>
<dbReference type="STRING" id="569365.A0A0D2ASI3"/>
<dbReference type="InterPro" id="IPR027417">
    <property type="entry name" value="P-loop_NTPase"/>
</dbReference>
<reference evidence="3 4" key="1">
    <citation type="submission" date="2015-01" db="EMBL/GenBank/DDBJ databases">
        <title>The Genome Sequence of Cladophialophora immunda CBS83496.</title>
        <authorList>
            <consortium name="The Broad Institute Genomics Platform"/>
            <person name="Cuomo C."/>
            <person name="de Hoog S."/>
            <person name="Gorbushina A."/>
            <person name="Stielow B."/>
            <person name="Teixiera M."/>
            <person name="Abouelleil A."/>
            <person name="Chapman S.B."/>
            <person name="Priest M."/>
            <person name="Young S.K."/>
            <person name="Wortman J."/>
            <person name="Nusbaum C."/>
            <person name="Birren B."/>
        </authorList>
    </citation>
    <scope>NUCLEOTIDE SEQUENCE [LARGE SCALE GENOMIC DNA]</scope>
    <source>
        <strain evidence="3 4">CBS 83496</strain>
    </source>
</reference>
<dbReference type="SUPFAM" id="SSF52540">
    <property type="entry name" value="P-loop containing nucleoside triphosphate hydrolases"/>
    <property type="match status" value="1"/>
</dbReference>
<feature type="region of interest" description="Disordered" evidence="1">
    <location>
        <begin position="96"/>
        <end position="116"/>
    </location>
</feature>
<feature type="region of interest" description="Disordered" evidence="1">
    <location>
        <begin position="1"/>
        <end position="67"/>
    </location>
</feature>
<keyword evidence="4" id="KW-1185">Reference proteome</keyword>
<dbReference type="AlphaFoldDB" id="A0A0D2ASI3"/>
<evidence type="ECO:0000313" key="4">
    <source>
        <dbReference type="Proteomes" id="UP000054466"/>
    </source>
</evidence>
<dbReference type="Gene3D" id="3.40.50.300">
    <property type="entry name" value="P-loop containing nucleotide triphosphate hydrolases"/>
    <property type="match status" value="1"/>
</dbReference>
<dbReference type="Pfam" id="PF23232">
    <property type="entry name" value="AAA_lid_13"/>
    <property type="match status" value="1"/>
</dbReference>
<accession>A0A0D2ASI3</accession>